<keyword evidence="16" id="KW-0206">Cytoskeleton</keyword>
<dbReference type="GO" id="GO:0005829">
    <property type="term" value="C:cytosol"/>
    <property type="evidence" value="ECO:0007669"/>
    <property type="project" value="UniProtKB-SubCell"/>
</dbReference>
<dbReference type="EMBL" id="CYRY02034733">
    <property type="protein sequence ID" value="VCX11044.1"/>
    <property type="molecule type" value="Genomic_DNA"/>
</dbReference>
<evidence type="ECO:0000256" key="21">
    <source>
        <dbReference type="ARBA" id="ARBA00048005"/>
    </source>
</evidence>
<evidence type="ECO:0000256" key="11">
    <source>
        <dbReference type="ARBA" id="ARBA00022799"/>
    </source>
</evidence>
<evidence type="ECO:0000256" key="2">
    <source>
        <dbReference type="ARBA" id="ARBA00004245"/>
    </source>
</evidence>
<dbReference type="GO" id="GO:0016740">
    <property type="term" value="F:transferase activity"/>
    <property type="evidence" value="ECO:0007669"/>
    <property type="project" value="UniProtKB-KW"/>
</dbReference>
<reference evidence="23 24" key="1">
    <citation type="submission" date="2018-10" db="EMBL/GenBank/DDBJ databases">
        <authorList>
            <person name="Ekblom R."/>
            <person name="Jareborg N."/>
        </authorList>
    </citation>
    <scope>NUCLEOTIDE SEQUENCE [LARGE SCALE GENOMIC DNA]</scope>
    <source>
        <tissue evidence="23">Muscle</tissue>
    </source>
</reference>
<gene>
    <name evidence="23" type="ORF">BN2614_LOCUS4</name>
</gene>
<evidence type="ECO:0000256" key="1">
    <source>
        <dbReference type="ARBA" id="ARBA00004123"/>
    </source>
</evidence>
<dbReference type="EC" id="1.2.1.12" evidence="6"/>
<dbReference type="InterPro" id="IPR020830">
    <property type="entry name" value="GlycerAld_3-P_DH_AS"/>
</dbReference>
<dbReference type="Gene3D" id="3.30.360.10">
    <property type="entry name" value="Dihydrodipicolinate Reductase, domain 2"/>
    <property type="match status" value="1"/>
</dbReference>
<dbReference type="PANTHER" id="PTHR10836">
    <property type="entry name" value="GLYCERALDEHYDE 3-PHOSPHATE DEHYDROGENASE"/>
    <property type="match status" value="1"/>
</dbReference>
<evidence type="ECO:0000256" key="7">
    <source>
        <dbReference type="ARBA" id="ARBA00021022"/>
    </source>
</evidence>
<protein>
    <recommendedName>
        <fullName evidence="7">Glyceraldehyde-3-phosphate dehydrogenase</fullName>
        <ecNumber evidence="6">1.2.1.12</ecNumber>
    </recommendedName>
    <alternativeName>
        <fullName evidence="18">Peptidyl-cysteine S-nitrosylase GAPDH</fullName>
    </alternativeName>
</protein>
<keyword evidence="17" id="KW-0539">Nucleus</keyword>
<feature type="domain" description="Glyceraldehyde 3-phosphate dehydrogenase catalytic" evidence="22">
    <location>
        <begin position="24"/>
        <end position="86"/>
    </location>
</feature>
<comment type="subunit">
    <text evidence="19">Homotetramer. Interacts with TPPP; the interaction is direct. Interacts (when S-nitrosylated) with SIAH1; leading to nuclear translocation. Interacts with RILPL1/GOSPEL, leading to prevent the interaction between GAPDH and SIAH1 and prevent nuclear translocation. Interacts with CHP1; the interaction increases the binding of CHP1 with microtubules. Associates with microtubules. Interacts with EIF1AD, USP25, PRKCI and WARS1. Interacts with phosphorylated RPL13A; inhibited by oxidatively-modified low-densitity lipoprotein (LDL(ox)). Component of the GAIT complex. Interacts with FKBP6; leading to inhibit GAPDH catalytic activity. Interacts with TRAF2, promoting TRAF2 ubiquitination. Interacts with TRAF3, promoting TRAF3 ubiquitination.</text>
</comment>
<keyword evidence="8" id="KW-0963">Cytoplasm</keyword>
<keyword evidence="15" id="KW-0324">Glycolysis</keyword>
<dbReference type="GO" id="GO:0005634">
    <property type="term" value="C:nucleus"/>
    <property type="evidence" value="ECO:0007669"/>
    <property type="project" value="UniProtKB-SubCell"/>
</dbReference>
<keyword evidence="14" id="KW-0520">NAD</keyword>
<evidence type="ECO:0000256" key="6">
    <source>
        <dbReference type="ARBA" id="ARBA00013119"/>
    </source>
</evidence>
<dbReference type="GO" id="GO:0006417">
    <property type="term" value="P:regulation of translation"/>
    <property type="evidence" value="ECO:0007669"/>
    <property type="project" value="UniProtKB-KW"/>
</dbReference>
<name>A0A9X9M0Y8_GULGU</name>
<dbReference type="AlphaFoldDB" id="A0A9X9M0Y8"/>
<evidence type="ECO:0000256" key="17">
    <source>
        <dbReference type="ARBA" id="ARBA00023242"/>
    </source>
</evidence>
<proteinExistence type="inferred from homology"/>
<comment type="pathway">
    <text evidence="4">Carbohydrate degradation; glycolysis; pyruvate from D-glyceraldehyde 3-phosphate: step 1/5.</text>
</comment>
<dbReference type="Pfam" id="PF02800">
    <property type="entry name" value="Gp_dh_C"/>
    <property type="match status" value="1"/>
</dbReference>
<keyword evidence="24" id="KW-1185">Reference proteome</keyword>
<evidence type="ECO:0000256" key="12">
    <source>
        <dbReference type="ARBA" id="ARBA00022845"/>
    </source>
</evidence>
<accession>A0A9X9M0Y8</accession>
<evidence type="ECO:0000256" key="10">
    <source>
        <dbReference type="ARBA" id="ARBA00022703"/>
    </source>
</evidence>
<evidence type="ECO:0000256" key="13">
    <source>
        <dbReference type="ARBA" id="ARBA00023002"/>
    </source>
</evidence>
<evidence type="ECO:0000256" key="14">
    <source>
        <dbReference type="ARBA" id="ARBA00023027"/>
    </source>
</evidence>
<dbReference type="GO" id="GO:0006915">
    <property type="term" value="P:apoptotic process"/>
    <property type="evidence" value="ECO:0007669"/>
    <property type="project" value="UniProtKB-KW"/>
</dbReference>
<evidence type="ECO:0000256" key="19">
    <source>
        <dbReference type="ARBA" id="ARBA00046997"/>
    </source>
</evidence>
<comment type="subcellular location">
    <subcellularLocation>
        <location evidence="2">Cytoplasm</location>
        <location evidence="2">Cytoskeleton</location>
    </subcellularLocation>
    <subcellularLocation>
        <location evidence="3">Cytoplasm</location>
        <location evidence="3">Cytosol</location>
    </subcellularLocation>
    <subcellularLocation>
        <location evidence="1">Nucleus</location>
    </subcellularLocation>
</comment>
<dbReference type="InterPro" id="IPR020831">
    <property type="entry name" value="GlycerAld/Erythrose_P_DH"/>
</dbReference>
<keyword evidence="13" id="KW-0560">Oxidoreductase</keyword>
<comment type="caution">
    <text evidence="23">The sequence shown here is derived from an EMBL/GenBank/DDBJ whole genome shotgun (WGS) entry which is preliminary data.</text>
</comment>
<evidence type="ECO:0000259" key="22">
    <source>
        <dbReference type="Pfam" id="PF02800"/>
    </source>
</evidence>
<dbReference type="PANTHER" id="PTHR10836:SF111">
    <property type="entry name" value="GLYCERALDEHYDE-3-PHOSPHATE DEHYDROGENASE"/>
    <property type="match status" value="1"/>
</dbReference>
<keyword evidence="10" id="KW-0053">Apoptosis</keyword>
<evidence type="ECO:0000256" key="4">
    <source>
        <dbReference type="ARBA" id="ARBA00004869"/>
    </source>
</evidence>
<evidence type="ECO:0000256" key="8">
    <source>
        <dbReference type="ARBA" id="ARBA00022490"/>
    </source>
</evidence>
<evidence type="ECO:0000256" key="3">
    <source>
        <dbReference type="ARBA" id="ARBA00004514"/>
    </source>
</evidence>
<evidence type="ECO:0000313" key="23">
    <source>
        <dbReference type="EMBL" id="VCX11044.1"/>
    </source>
</evidence>
<dbReference type="SUPFAM" id="SSF55347">
    <property type="entry name" value="Glyceraldehyde-3-phosphate dehydrogenase-like, C-terminal domain"/>
    <property type="match status" value="1"/>
</dbReference>
<dbReference type="PROSITE" id="PS00071">
    <property type="entry name" value="GAPDH"/>
    <property type="match status" value="1"/>
</dbReference>
<evidence type="ECO:0000256" key="5">
    <source>
        <dbReference type="ARBA" id="ARBA00007406"/>
    </source>
</evidence>
<keyword evidence="12" id="KW-0810">Translation regulation</keyword>
<dbReference type="GO" id="GO:0006096">
    <property type="term" value="P:glycolytic process"/>
    <property type="evidence" value="ECO:0007669"/>
    <property type="project" value="UniProtKB-KW"/>
</dbReference>
<keyword evidence="11" id="KW-0702">S-nitrosylation</keyword>
<organism evidence="23 24">
    <name type="scientific">Gulo gulo</name>
    <name type="common">Wolverine</name>
    <name type="synonym">Gluton</name>
    <dbReference type="NCBI Taxonomy" id="48420"/>
    <lineage>
        <taxon>Eukaryota</taxon>
        <taxon>Metazoa</taxon>
        <taxon>Chordata</taxon>
        <taxon>Craniata</taxon>
        <taxon>Vertebrata</taxon>
        <taxon>Euteleostomi</taxon>
        <taxon>Mammalia</taxon>
        <taxon>Eutheria</taxon>
        <taxon>Laurasiatheria</taxon>
        <taxon>Carnivora</taxon>
        <taxon>Caniformia</taxon>
        <taxon>Musteloidea</taxon>
        <taxon>Mustelidae</taxon>
        <taxon>Guloninae</taxon>
        <taxon>Gulo</taxon>
    </lineage>
</organism>
<dbReference type="Proteomes" id="UP000269945">
    <property type="component" value="Unassembled WGS sequence"/>
</dbReference>
<comment type="similarity">
    <text evidence="5">Belongs to the glyceraldehyde-3-phosphate dehydrogenase family.</text>
</comment>
<evidence type="ECO:0000256" key="15">
    <source>
        <dbReference type="ARBA" id="ARBA00023152"/>
    </source>
</evidence>
<dbReference type="InterPro" id="IPR020829">
    <property type="entry name" value="GlycerAld_3-P_DH_cat"/>
</dbReference>
<comment type="catalytic activity">
    <reaction evidence="20">
        <text>D-glyceraldehyde 3-phosphate + phosphate + NAD(+) = (2R)-3-phospho-glyceroyl phosphate + NADH + H(+)</text>
        <dbReference type="Rhea" id="RHEA:10300"/>
        <dbReference type="ChEBI" id="CHEBI:15378"/>
        <dbReference type="ChEBI" id="CHEBI:43474"/>
        <dbReference type="ChEBI" id="CHEBI:57540"/>
        <dbReference type="ChEBI" id="CHEBI:57604"/>
        <dbReference type="ChEBI" id="CHEBI:57945"/>
        <dbReference type="ChEBI" id="CHEBI:59776"/>
        <dbReference type="EC" id="1.2.1.12"/>
    </reaction>
</comment>
<keyword evidence="9" id="KW-0808">Transferase</keyword>
<dbReference type="GO" id="GO:0004365">
    <property type="term" value="F:glyceraldehyde-3-phosphate dehydrogenase (NAD+) (phosphorylating) activity"/>
    <property type="evidence" value="ECO:0007669"/>
    <property type="project" value="UniProtKB-EC"/>
</dbReference>
<evidence type="ECO:0000313" key="24">
    <source>
        <dbReference type="Proteomes" id="UP000269945"/>
    </source>
</evidence>
<evidence type="ECO:0000256" key="9">
    <source>
        <dbReference type="ARBA" id="ARBA00022679"/>
    </source>
</evidence>
<evidence type="ECO:0000256" key="16">
    <source>
        <dbReference type="ARBA" id="ARBA00023212"/>
    </source>
</evidence>
<dbReference type="GO" id="GO:0005856">
    <property type="term" value="C:cytoskeleton"/>
    <property type="evidence" value="ECO:0007669"/>
    <property type="project" value="UniProtKB-SubCell"/>
</dbReference>
<dbReference type="PRINTS" id="PR00078">
    <property type="entry name" value="G3PDHDRGNASE"/>
</dbReference>
<evidence type="ECO:0000256" key="20">
    <source>
        <dbReference type="ARBA" id="ARBA00047698"/>
    </source>
</evidence>
<comment type="catalytic activity">
    <reaction evidence="21">
        <text>S-nitroso-L-cysteinyl-[GAPDH] + L-cysteinyl-[protein] = L-cysteinyl-[GAPDH] + S-nitroso-L-cysteinyl-[protein]</text>
        <dbReference type="Rhea" id="RHEA:66684"/>
        <dbReference type="Rhea" id="RHEA-COMP:10131"/>
        <dbReference type="Rhea" id="RHEA-COMP:17089"/>
        <dbReference type="Rhea" id="RHEA-COMP:17090"/>
        <dbReference type="Rhea" id="RHEA-COMP:17091"/>
        <dbReference type="ChEBI" id="CHEBI:29950"/>
        <dbReference type="ChEBI" id="CHEBI:149494"/>
    </reaction>
    <physiologicalReaction direction="left-to-right" evidence="21">
        <dbReference type="Rhea" id="RHEA:66685"/>
    </physiologicalReaction>
</comment>
<sequence length="86" mass="8877">MKIMTTLKIVSSASCTTNCLASSLAKVIHNNSGIVEGLVTIIHAIPSTQKMVEGPTGSCAMMAKGIPASTGKVIPELNEKLTGMAF</sequence>
<evidence type="ECO:0000256" key="18">
    <source>
        <dbReference type="ARBA" id="ARBA00031890"/>
    </source>
</evidence>